<gene>
    <name evidence="2" type="ORF">O181_023656</name>
</gene>
<evidence type="ECO:0000256" key="1">
    <source>
        <dbReference type="SAM" id="MobiDB-lite"/>
    </source>
</evidence>
<dbReference type="Proteomes" id="UP000765509">
    <property type="component" value="Unassembled WGS sequence"/>
</dbReference>
<proteinExistence type="predicted"/>
<dbReference type="EMBL" id="AVOT02007445">
    <property type="protein sequence ID" value="MBW0483941.1"/>
    <property type="molecule type" value="Genomic_DNA"/>
</dbReference>
<protein>
    <submittedName>
        <fullName evidence="2">Uncharacterized protein</fullName>
    </submittedName>
</protein>
<dbReference type="OrthoDB" id="3056461at2759"/>
<sequence length="368" mass="42435">MPEGFEPTKNAFSTHIKELRGLVYQDSIPVVPDYSLLKEFNTRFSFLDEIIQTIHNSNTTPLVPENKILTLKGVKPGKKNISHDIINLNNFFIKYILGLLAKIGIRRWAPDLNDSDASLYNEACQISAIKTFCQLASGRAYKYMNVNLKFLHNLQLLQSTYDHIVYFTLAKQHKQEMKESGKYLGDKERQAILRARLRLKNLHYTFGVSQKFPRHYLKILESVDSNSDDECIPGSNKYHIKTLECQSNNSNEPLNSVCTRVPKGLPINFWDPSWFNSHSAGHNTLISYAFNIAFLPDASQFLRGIQHPNERLGDKKFTNKYWDQVLDHYYILHVIPNEEELDDSDEELDTKSEVESTNKESNGEEEVQ</sequence>
<accession>A0A9Q3GXV7</accession>
<dbReference type="AlphaFoldDB" id="A0A9Q3GXV7"/>
<feature type="compositionally biased region" description="Basic and acidic residues" evidence="1">
    <location>
        <begin position="349"/>
        <end position="362"/>
    </location>
</feature>
<reference evidence="2" key="1">
    <citation type="submission" date="2021-03" db="EMBL/GenBank/DDBJ databases">
        <title>Draft genome sequence of rust myrtle Austropuccinia psidii MF-1, a brazilian biotype.</title>
        <authorList>
            <person name="Quecine M.C."/>
            <person name="Pachon D.M.R."/>
            <person name="Bonatelli M.L."/>
            <person name="Correr F.H."/>
            <person name="Franceschini L.M."/>
            <person name="Leite T.F."/>
            <person name="Margarido G.R.A."/>
            <person name="Almeida C.A."/>
            <person name="Ferrarezi J.A."/>
            <person name="Labate C.A."/>
        </authorList>
    </citation>
    <scope>NUCLEOTIDE SEQUENCE</scope>
    <source>
        <strain evidence="2">MF-1</strain>
    </source>
</reference>
<evidence type="ECO:0000313" key="3">
    <source>
        <dbReference type="Proteomes" id="UP000765509"/>
    </source>
</evidence>
<keyword evidence="3" id="KW-1185">Reference proteome</keyword>
<evidence type="ECO:0000313" key="2">
    <source>
        <dbReference type="EMBL" id="MBW0483941.1"/>
    </source>
</evidence>
<organism evidence="2 3">
    <name type="scientific">Austropuccinia psidii MF-1</name>
    <dbReference type="NCBI Taxonomy" id="1389203"/>
    <lineage>
        <taxon>Eukaryota</taxon>
        <taxon>Fungi</taxon>
        <taxon>Dikarya</taxon>
        <taxon>Basidiomycota</taxon>
        <taxon>Pucciniomycotina</taxon>
        <taxon>Pucciniomycetes</taxon>
        <taxon>Pucciniales</taxon>
        <taxon>Sphaerophragmiaceae</taxon>
        <taxon>Austropuccinia</taxon>
    </lineage>
</organism>
<feature type="region of interest" description="Disordered" evidence="1">
    <location>
        <begin position="340"/>
        <end position="368"/>
    </location>
</feature>
<name>A0A9Q3GXV7_9BASI</name>
<comment type="caution">
    <text evidence="2">The sequence shown here is derived from an EMBL/GenBank/DDBJ whole genome shotgun (WGS) entry which is preliminary data.</text>
</comment>